<keyword evidence="8" id="KW-0067">ATP-binding</keyword>
<organism evidence="12 13">
    <name type="scientific">Mitosporidium daphniae</name>
    <dbReference type="NCBI Taxonomy" id="1485682"/>
    <lineage>
        <taxon>Eukaryota</taxon>
        <taxon>Fungi</taxon>
        <taxon>Fungi incertae sedis</taxon>
        <taxon>Microsporidia</taxon>
        <taxon>Mitosporidium</taxon>
    </lineage>
</organism>
<evidence type="ECO:0000256" key="4">
    <source>
        <dbReference type="ARBA" id="ARBA00022723"/>
    </source>
</evidence>
<evidence type="ECO:0000256" key="7">
    <source>
        <dbReference type="ARBA" id="ARBA00022777"/>
    </source>
</evidence>
<dbReference type="InterPro" id="IPR005946">
    <property type="entry name" value="Rib-P_diPkinase"/>
</dbReference>
<dbReference type="RefSeq" id="XP_013238943.1">
    <property type="nucleotide sequence ID" value="XM_013383489.1"/>
</dbReference>
<dbReference type="InterPro" id="IPR000836">
    <property type="entry name" value="PRTase_dom"/>
</dbReference>
<sequence length="360" mass="39645">MKQIVFFSGSSHQELAYSISKRLGLPLGKVTLSTFSNGETSVEIGDSVREKNVFILQTFDPPHAHSRLMELLIMITSCKTASAHRVTAVLPLFPYGKAGPGFASDELLQQSEIGWHYIPWRPRSGKLIANLLMVAGADHVITLDVHDPQCQGFFNIPFDHLRFQPLLIKWVHENMSTMKRPMIVATSMAQSMGIDFALIHDVNPIPSMGHRSIKPITKQPRLVGEVSGRTVLLVDDIAITCNTLIRAAEMCLQHGAERVIALVTHALFATNVENPADDHLIGELDAKHKEVLTGISLLASNMSLSTIVVSNSLPNIAQNTIKKLGSKRIVILDTAPLLAEAIRRIHFGESVSYLFDRVAI</sequence>
<name>A0A098VU63_9MICR</name>
<dbReference type="EMBL" id="JMKJ01000072">
    <property type="protein sequence ID" value="KGG52507.1"/>
    <property type="molecule type" value="Genomic_DNA"/>
</dbReference>
<accession>A0A098VU63</accession>
<dbReference type="AlphaFoldDB" id="A0A098VU63"/>
<evidence type="ECO:0000256" key="3">
    <source>
        <dbReference type="ARBA" id="ARBA00022679"/>
    </source>
</evidence>
<keyword evidence="9" id="KW-0460">Magnesium</keyword>
<evidence type="ECO:0000256" key="10">
    <source>
        <dbReference type="ARBA" id="ARBA00049535"/>
    </source>
</evidence>
<dbReference type="GeneID" id="25258605"/>
<evidence type="ECO:0000313" key="13">
    <source>
        <dbReference type="Proteomes" id="UP000029725"/>
    </source>
</evidence>
<comment type="caution">
    <text evidence="12">The sequence shown here is derived from an EMBL/GenBank/DDBJ whole genome shotgun (WGS) entry which is preliminary data.</text>
</comment>
<comment type="similarity">
    <text evidence="1">Belongs to the ribose-phosphate pyrophosphokinase family.</text>
</comment>
<dbReference type="VEuPathDB" id="MicrosporidiaDB:DI09_165p10"/>
<dbReference type="InterPro" id="IPR029057">
    <property type="entry name" value="PRTase-like"/>
</dbReference>
<evidence type="ECO:0000259" key="11">
    <source>
        <dbReference type="Pfam" id="PF13793"/>
    </source>
</evidence>
<dbReference type="GO" id="GO:0005737">
    <property type="term" value="C:cytoplasm"/>
    <property type="evidence" value="ECO:0007669"/>
    <property type="project" value="TreeGrafter"/>
</dbReference>
<evidence type="ECO:0000256" key="2">
    <source>
        <dbReference type="ARBA" id="ARBA00013247"/>
    </source>
</evidence>
<dbReference type="GO" id="GO:0002189">
    <property type="term" value="C:ribose phosphate diphosphokinase complex"/>
    <property type="evidence" value="ECO:0007669"/>
    <property type="project" value="TreeGrafter"/>
</dbReference>
<evidence type="ECO:0000256" key="9">
    <source>
        <dbReference type="ARBA" id="ARBA00022842"/>
    </source>
</evidence>
<dbReference type="EC" id="2.7.6.1" evidence="2"/>
<keyword evidence="4" id="KW-0479">Metal-binding</keyword>
<dbReference type="SUPFAM" id="SSF53271">
    <property type="entry name" value="PRTase-like"/>
    <property type="match status" value="2"/>
</dbReference>
<evidence type="ECO:0000256" key="1">
    <source>
        <dbReference type="ARBA" id="ARBA00006478"/>
    </source>
</evidence>
<dbReference type="SMART" id="SM01400">
    <property type="entry name" value="Pribosyltran_N"/>
    <property type="match status" value="1"/>
</dbReference>
<dbReference type="GO" id="GO:0016301">
    <property type="term" value="F:kinase activity"/>
    <property type="evidence" value="ECO:0007669"/>
    <property type="project" value="UniProtKB-KW"/>
</dbReference>
<gene>
    <name evidence="12" type="ORF">DI09_165p10</name>
</gene>
<evidence type="ECO:0000256" key="8">
    <source>
        <dbReference type="ARBA" id="ARBA00022840"/>
    </source>
</evidence>
<evidence type="ECO:0000313" key="12">
    <source>
        <dbReference type="EMBL" id="KGG52507.1"/>
    </source>
</evidence>
<dbReference type="NCBIfam" id="TIGR01251">
    <property type="entry name" value="ribP_PPkin"/>
    <property type="match status" value="1"/>
</dbReference>
<keyword evidence="6" id="KW-0547">Nucleotide-binding</keyword>
<evidence type="ECO:0000256" key="5">
    <source>
        <dbReference type="ARBA" id="ARBA00022727"/>
    </source>
</evidence>
<dbReference type="Proteomes" id="UP000029725">
    <property type="component" value="Unassembled WGS sequence"/>
</dbReference>
<dbReference type="Pfam" id="PF14572">
    <property type="entry name" value="Pribosyl_synth"/>
    <property type="match status" value="1"/>
</dbReference>
<keyword evidence="5" id="KW-0545">Nucleotide biosynthesis</keyword>
<comment type="catalytic activity">
    <reaction evidence="10">
        <text>D-ribose 5-phosphate + ATP = 5-phospho-alpha-D-ribose 1-diphosphate + AMP + H(+)</text>
        <dbReference type="Rhea" id="RHEA:15609"/>
        <dbReference type="ChEBI" id="CHEBI:15378"/>
        <dbReference type="ChEBI" id="CHEBI:30616"/>
        <dbReference type="ChEBI" id="CHEBI:58017"/>
        <dbReference type="ChEBI" id="CHEBI:78346"/>
        <dbReference type="ChEBI" id="CHEBI:456215"/>
        <dbReference type="EC" id="2.7.6.1"/>
    </reaction>
</comment>
<dbReference type="PANTHER" id="PTHR10210:SF36">
    <property type="entry name" value="RIBOSE-PHOSPHATE PYROPHOSPHOKINASE 5"/>
    <property type="match status" value="1"/>
</dbReference>
<dbReference type="HOGENOM" id="CLU_033546_2_0_1"/>
<dbReference type="GO" id="GO:0006164">
    <property type="term" value="P:purine nucleotide biosynthetic process"/>
    <property type="evidence" value="ECO:0007669"/>
    <property type="project" value="TreeGrafter"/>
</dbReference>
<dbReference type="GO" id="GO:0006015">
    <property type="term" value="P:5-phosphoribose 1-diphosphate biosynthetic process"/>
    <property type="evidence" value="ECO:0007669"/>
    <property type="project" value="TreeGrafter"/>
</dbReference>
<keyword evidence="13" id="KW-1185">Reference proteome</keyword>
<reference evidence="12 13" key="1">
    <citation type="submission" date="2014-04" db="EMBL/GenBank/DDBJ databases">
        <title>A new species of microsporidia sheds light on the evolution of extreme parasitism.</title>
        <authorList>
            <person name="Haag K.L."/>
            <person name="James T.Y."/>
            <person name="Larsson R."/>
            <person name="Schaer T.M."/>
            <person name="Refardt D."/>
            <person name="Pombert J.-F."/>
            <person name="Ebert D."/>
        </authorList>
    </citation>
    <scope>NUCLEOTIDE SEQUENCE [LARGE SCALE GENOMIC DNA]</scope>
    <source>
        <strain evidence="12 13">UGP3</strain>
        <tissue evidence="12">Spores</tissue>
    </source>
</reference>
<keyword evidence="3" id="KW-0808">Transferase</keyword>
<dbReference type="CDD" id="cd06223">
    <property type="entry name" value="PRTases_typeI"/>
    <property type="match status" value="1"/>
</dbReference>
<dbReference type="OrthoDB" id="413572at2759"/>
<dbReference type="FunFam" id="3.40.50.2020:FF:000007">
    <property type="entry name" value="Ribose-phosphate pyrophosphokinase"/>
    <property type="match status" value="1"/>
</dbReference>
<dbReference type="GO" id="GO:0005524">
    <property type="term" value="F:ATP binding"/>
    <property type="evidence" value="ECO:0007669"/>
    <property type="project" value="UniProtKB-KW"/>
</dbReference>
<dbReference type="InterPro" id="IPR029099">
    <property type="entry name" value="Pribosyltran_N"/>
</dbReference>
<keyword evidence="7 12" id="KW-0418">Kinase</keyword>
<dbReference type="PANTHER" id="PTHR10210">
    <property type="entry name" value="RIBOSE-PHOSPHATE DIPHOSPHOKINASE FAMILY MEMBER"/>
    <property type="match status" value="1"/>
</dbReference>
<dbReference type="GO" id="GO:0000287">
    <property type="term" value="F:magnesium ion binding"/>
    <property type="evidence" value="ECO:0007669"/>
    <property type="project" value="InterPro"/>
</dbReference>
<proteinExistence type="inferred from homology"/>
<feature type="domain" description="Ribose-phosphate pyrophosphokinase N-terminal" evidence="11">
    <location>
        <begin position="5"/>
        <end position="97"/>
    </location>
</feature>
<evidence type="ECO:0000256" key="6">
    <source>
        <dbReference type="ARBA" id="ARBA00022741"/>
    </source>
</evidence>
<dbReference type="GO" id="GO:0004749">
    <property type="term" value="F:ribose phosphate diphosphokinase activity"/>
    <property type="evidence" value="ECO:0007669"/>
    <property type="project" value="UniProtKB-EC"/>
</dbReference>
<protein>
    <recommendedName>
        <fullName evidence="2">ribose-phosphate diphosphokinase</fullName>
        <ecNumber evidence="2">2.7.6.1</ecNumber>
    </recommendedName>
</protein>
<dbReference type="Pfam" id="PF13793">
    <property type="entry name" value="Pribosyltran_N"/>
    <property type="match status" value="1"/>
</dbReference>
<dbReference type="Gene3D" id="3.40.50.2020">
    <property type="match status" value="2"/>
</dbReference>